<gene>
    <name evidence="2" type="ORF">MPRF_05260</name>
</gene>
<reference evidence="2 3" key="1">
    <citation type="journal article" date="2019" name="Emerg. Microbes Infect.">
        <title>Comprehensive subspecies identification of 175 nontuberculous mycobacteria species based on 7547 genomic profiles.</title>
        <authorList>
            <person name="Matsumoto Y."/>
            <person name="Kinjo T."/>
            <person name="Motooka D."/>
            <person name="Nabeya D."/>
            <person name="Jung N."/>
            <person name="Uechi K."/>
            <person name="Horii T."/>
            <person name="Iida T."/>
            <person name="Fujita J."/>
            <person name="Nakamura S."/>
        </authorList>
    </citation>
    <scope>NUCLEOTIDE SEQUENCE [LARGE SCALE GENOMIC DNA]</scope>
    <source>
        <strain evidence="2 3">JCM 6367</strain>
    </source>
</reference>
<feature type="compositionally biased region" description="Polar residues" evidence="1">
    <location>
        <begin position="42"/>
        <end position="51"/>
    </location>
</feature>
<evidence type="ECO:0000313" key="3">
    <source>
        <dbReference type="Proteomes" id="UP000466554"/>
    </source>
</evidence>
<dbReference type="Proteomes" id="UP000466554">
    <property type="component" value="Chromosome"/>
</dbReference>
<evidence type="ECO:0000313" key="2">
    <source>
        <dbReference type="EMBL" id="BBY73627.1"/>
    </source>
</evidence>
<evidence type="ECO:0000256" key="1">
    <source>
        <dbReference type="SAM" id="MobiDB-lite"/>
    </source>
</evidence>
<organism evidence="2 3">
    <name type="scientific">Mycolicibacterium parafortuitum</name>
    <name type="common">Mycobacterium parafortuitum</name>
    <dbReference type="NCBI Taxonomy" id="39692"/>
    <lineage>
        <taxon>Bacteria</taxon>
        <taxon>Bacillati</taxon>
        <taxon>Actinomycetota</taxon>
        <taxon>Actinomycetes</taxon>
        <taxon>Mycobacteriales</taxon>
        <taxon>Mycobacteriaceae</taxon>
        <taxon>Mycolicibacterium</taxon>
    </lineage>
</organism>
<feature type="region of interest" description="Disordered" evidence="1">
    <location>
        <begin position="35"/>
        <end position="77"/>
    </location>
</feature>
<proteinExistence type="predicted"/>
<protein>
    <submittedName>
        <fullName evidence="2">Uncharacterized protein</fullName>
    </submittedName>
</protein>
<accession>A0A7I7TWN2</accession>
<sequence length="77" mass="8183">MSGADRCPHAIFRVFAPSNGAENPRNLKDVLMDSSELFSHPQAAQPSSPGDNSHEAVAMPVFSDLPQKGHPGDSPTQ</sequence>
<dbReference type="AlphaFoldDB" id="A0A7I7TWN2"/>
<name>A0A7I7TWN2_MYCPF</name>
<dbReference type="EMBL" id="AP022598">
    <property type="protein sequence ID" value="BBY73627.1"/>
    <property type="molecule type" value="Genomic_DNA"/>
</dbReference>